<comment type="caution">
    <text evidence="1">The sequence shown here is derived from an EMBL/GenBank/DDBJ whole genome shotgun (WGS) entry which is preliminary data.</text>
</comment>
<keyword evidence="2" id="KW-1185">Reference proteome</keyword>
<gene>
    <name evidence="1" type="ORF">PHMEG_00018358</name>
</gene>
<dbReference type="EMBL" id="NBNE01002947">
    <property type="protein sequence ID" value="OWZ09011.1"/>
    <property type="molecule type" value="Genomic_DNA"/>
</dbReference>
<dbReference type="OrthoDB" id="101101at2759"/>
<dbReference type="Proteomes" id="UP000198211">
    <property type="component" value="Unassembled WGS sequence"/>
</dbReference>
<protein>
    <submittedName>
        <fullName evidence="1">Uncharacterized protein</fullName>
    </submittedName>
</protein>
<evidence type="ECO:0000313" key="1">
    <source>
        <dbReference type="EMBL" id="OWZ09011.1"/>
    </source>
</evidence>
<reference evidence="2" key="1">
    <citation type="submission" date="2017-03" db="EMBL/GenBank/DDBJ databases">
        <title>Phytopthora megakarya and P. palmivora, two closely related causual agents of cacao black pod achieved similar genome size and gene model numbers by different mechanisms.</title>
        <authorList>
            <person name="Ali S."/>
            <person name="Shao J."/>
            <person name="Larry D.J."/>
            <person name="Kronmiller B."/>
            <person name="Shen D."/>
            <person name="Strem M.D."/>
            <person name="Melnick R.L."/>
            <person name="Guiltinan M.J."/>
            <person name="Tyler B.M."/>
            <person name="Meinhardt L.W."/>
            <person name="Bailey B.A."/>
        </authorList>
    </citation>
    <scope>NUCLEOTIDE SEQUENCE [LARGE SCALE GENOMIC DNA]</scope>
    <source>
        <strain evidence="2">zdho120</strain>
    </source>
</reference>
<name>A0A225VTZ3_9STRA</name>
<proteinExistence type="predicted"/>
<dbReference type="AlphaFoldDB" id="A0A225VTZ3"/>
<organism evidence="1 2">
    <name type="scientific">Phytophthora megakarya</name>
    <dbReference type="NCBI Taxonomy" id="4795"/>
    <lineage>
        <taxon>Eukaryota</taxon>
        <taxon>Sar</taxon>
        <taxon>Stramenopiles</taxon>
        <taxon>Oomycota</taxon>
        <taxon>Peronosporomycetes</taxon>
        <taxon>Peronosporales</taxon>
        <taxon>Peronosporaceae</taxon>
        <taxon>Phytophthora</taxon>
    </lineage>
</organism>
<sequence>MEEIVSSMRVLIAASSEALVAENEEDDPLVRAMTRVLGWLHKKQDSQHVPEDEKMSTKLCVRRELSQVFLHWHKLQAKSAMSWRLWMLWTQLGCSLDVLRCCDAADAQQSMVQLVMMSRPPRDFPTSKMHCNKQKQVSFVCELWDAVMGKPLHGAPVGVAGKVASQLIELYLHWVKTAMCRYEVAFIANAAASLRVHLQSTPTGNPLLADVWLTFAKVNVRPESITKDAVNTAVSVIVLSALTSIRRKAETMRYLEALGAATTEELSRGPFPPPQGSAAIVAMAMGLASLDDATSPRNSTIQLRSGNATILCQFALLRLMSLKLHSSRLNPSQTILSEYSLRMAETCIEEMVGFFQTSLETYLPLVEAMQSVLPAELFRTKMLDHLKSSADIVQDETLLTSPPQIVVFLEQFYGGMALILDVLSAKYLVRAFLAFSRIEFARESATPPETIFAPMLYSLAMHSMSTNTDIPSGVDVVAGCQTLAVGLVVQRKLRILLFQCTSLIDDALALVFSGLYNVFEPVDAFTHRFLGVCLTHLGQFTPLFTVFPHYLQVTLAAYPVNASPQELTKACGAIFGSLFYSEALTVPTPHDSEIVETAERMVLWAMRKCSERATELVVEEDKLIAEVLAGNPNAKGGEKISGKEAAASETDGLYLAGLIFELMKMTPMPILKSSAMEAELLLARWKSNPRVLRELKGALFPRISQNCEAEKRAWFAAWYIEIDKLYPVDTPVAASRL</sequence>
<evidence type="ECO:0000313" key="2">
    <source>
        <dbReference type="Proteomes" id="UP000198211"/>
    </source>
</evidence>
<accession>A0A225VTZ3</accession>